<reference evidence="2 5" key="2">
    <citation type="submission" date="2020-08" db="EMBL/GenBank/DDBJ databases">
        <title>Genomic Encyclopedia of Type Strains, Phase IV (KMG-IV): sequencing the most valuable type-strain genomes for metagenomic binning, comparative biology and taxonomic classification.</title>
        <authorList>
            <person name="Goeker M."/>
        </authorList>
    </citation>
    <scope>NUCLEOTIDE SEQUENCE [LARGE SCALE GENOMIC DNA]</scope>
    <source>
        <strain evidence="2 5">DSM 19331</strain>
    </source>
</reference>
<keyword evidence="1" id="KW-1133">Transmembrane helix</keyword>
<keyword evidence="4" id="KW-1185">Reference proteome</keyword>
<dbReference type="Proteomes" id="UP000545490">
    <property type="component" value="Unassembled WGS sequence"/>
</dbReference>
<dbReference type="EMBL" id="JACIDG010000027">
    <property type="protein sequence ID" value="MBB3919380.1"/>
    <property type="molecule type" value="Genomic_DNA"/>
</dbReference>
<dbReference type="EMBL" id="RJJU01000025">
    <property type="protein sequence ID" value="RUM06579.1"/>
    <property type="molecule type" value="Genomic_DNA"/>
</dbReference>
<dbReference type="Proteomes" id="UP000272004">
    <property type="component" value="Unassembled WGS sequence"/>
</dbReference>
<protein>
    <submittedName>
        <fullName evidence="2">Uncharacterized protein</fullName>
    </submittedName>
</protein>
<organism evidence="2 5">
    <name type="scientific">Rhizobium fabae</name>
    <dbReference type="NCBI Taxonomy" id="573179"/>
    <lineage>
        <taxon>Bacteria</taxon>
        <taxon>Pseudomonadati</taxon>
        <taxon>Pseudomonadota</taxon>
        <taxon>Alphaproteobacteria</taxon>
        <taxon>Hyphomicrobiales</taxon>
        <taxon>Rhizobiaceae</taxon>
        <taxon>Rhizobium/Agrobacterium group</taxon>
        <taxon>Rhizobium</taxon>
    </lineage>
</organism>
<gene>
    <name evidence="3" type="ORF">EFB14_31085</name>
    <name evidence="2" type="ORF">GGQ65_006725</name>
</gene>
<dbReference type="RefSeq" id="WP_126830505.1">
    <property type="nucleotide sequence ID" value="NZ_JACIDG010000027.1"/>
</dbReference>
<dbReference type="AlphaFoldDB" id="A0A7W6BJC8"/>
<evidence type="ECO:0000313" key="2">
    <source>
        <dbReference type="EMBL" id="MBB3919380.1"/>
    </source>
</evidence>
<sequence>MFSHLSRLRDAFRQKLPDPDRSDRLLGAVLIFLMCLMLVLFARHAIAEEAAPPEIRIPDRTDILA</sequence>
<proteinExistence type="predicted"/>
<reference evidence="3 4" key="1">
    <citation type="submission" date="2018-11" db="EMBL/GenBank/DDBJ databases">
        <authorList>
            <person name="Huo Y."/>
        </authorList>
    </citation>
    <scope>NUCLEOTIDE SEQUENCE [LARGE SCALE GENOMIC DNA]</scope>
    <source>
        <strain evidence="3 4">CCBAU 33202</strain>
    </source>
</reference>
<keyword evidence="1" id="KW-0472">Membrane</keyword>
<feature type="transmembrane region" description="Helical" evidence="1">
    <location>
        <begin position="25"/>
        <end position="46"/>
    </location>
</feature>
<name>A0A7W6BJC8_9HYPH</name>
<evidence type="ECO:0000313" key="3">
    <source>
        <dbReference type="EMBL" id="RUM06579.1"/>
    </source>
</evidence>
<accession>A0A7W6BJC8</accession>
<comment type="caution">
    <text evidence="2">The sequence shown here is derived from an EMBL/GenBank/DDBJ whole genome shotgun (WGS) entry which is preliminary data.</text>
</comment>
<evidence type="ECO:0000313" key="5">
    <source>
        <dbReference type="Proteomes" id="UP000545490"/>
    </source>
</evidence>
<evidence type="ECO:0000256" key="1">
    <source>
        <dbReference type="SAM" id="Phobius"/>
    </source>
</evidence>
<evidence type="ECO:0000313" key="4">
    <source>
        <dbReference type="Proteomes" id="UP000272004"/>
    </source>
</evidence>
<keyword evidence="1" id="KW-0812">Transmembrane</keyword>